<gene>
    <name evidence="2" type="ORF">RHGRI_014175</name>
</gene>
<organism evidence="2 3">
    <name type="scientific">Rhododendron griersonianum</name>
    <dbReference type="NCBI Taxonomy" id="479676"/>
    <lineage>
        <taxon>Eukaryota</taxon>
        <taxon>Viridiplantae</taxon>
        <taxon>Streptophyta</taxon>
        <taxon>Embryophyta</taxon>
        <taxon>Tracheophyta</taxon>
        <taxon>Spermatophyta</taxon>
        <taxon>Magnoliopsida</taxon>
        <taxon>eudicotyledons</taxon>
        <taxon>Gunneridae</taxon>
        <taxon>Pentapetalae</taxon>
        <taxon>asterids</taxon>
        <taxon>Ericales</taxon>
        <taxon>Ericaceae</taxon>
        <taxon>Ericoideae</taxon>
        <taxon>Rhodoreae</taxon>
        <taxon>Rhododendron</taxon>
    </lineage>
</organism>
<sequence length="62" mass="6569">MCDATLPITIAYPVSDRSAGSSGNESSSIEPPLLILIGALLLATAPFLVGIWLLGEVRRSQW</sequence>
<proteinExistence type="predicted"/>
<keyword evidence="1" id="KW-1133">Transmembrane helix</keyword>
<keyword evidence="3" id="KW-1185">Reference proteome</keyword>
<evidence type="ECO:0000313" key="2">
    <source>
        <dbReference type="EMBL" id="KAG5548727.1"/>
    </source>
</evidence>
<accession>A0AAV6K8X4</accession>
<protein>
    <submittedName>
        <fullName evidence="2">Uncharacterized protein</fullName>
    </submittedName>
</protein>
<dbReference type="AlphaFoldDB" id="A0AAV6K8X4"/>
<comment type="caution">
    <text evidence="2">The sequence shown here is derived from an EMBL/GenBank/DDBJ whole genome shotgun (WGS) entry which is preliminary data.</text>
</comment>
<keyword evidence="1" id="KW-0472">Membrane</keyword>
<evidence type="ECO:0000256" key="1">
    <source>
        <dbReference type="SAM" id="Phobius"/>
    </source>
</evidence>
<evidence type="ECO:0000313" key="3">
    <source>
        <dbReference type="Proteomes" id="UP000823749"/>
    </source>
</evidence>
<name>A0AAV6K8X4_9ERIC</name>
<feature type="transmembrane region" description="Helical" evidence="1">
    <location>
        <begin position="33"/>
        <end position="54"/>
    </location>
</feature>
<reference evidence="2" key="1">
    <citation type="submission" date="2020-08" db="EMBL/GenBank/DDBJ databases">
        <title>Plant Genome Project.</title>
        <authorList>
            <person name="Zhang R.-G."/>
        </authorList>
    </citation>
    <scope>NUCLEOTIDE SEQUENCE</scope>
    <source>
        <strain evidence="2">WSP0</strain>
        <tissue evidence="2">Leaf</tissue>
    </source>
</reference>
<keyword evidence="1" id="KW-0812">Transmembrane</keyword>
<dbReference type="Proteomes" id="UP000823749">
    <property type="component" value="Chromosome 5"/>
</dbReference>
<dbReference type="EMBL" id="JACTNZ010000005">
    <property type="protein sequence ID" value="KAG5548727.1"/>
    <property type="molecule type" value="Genomic_DNA"/>
</dbReference>